<reference evidence="2 3" key="1">
    <citation type="submission" date="2007-08" db="EMBL/GenBank/DDBJ databases">
        <title>Complete sequence of Shewanella sediminis HAW-EB3.</title>
        <authorList>
            <consortium name="US DOE Joint Genome Institute"/>
            <person name="Copeland A."/>
            <person name="Lucas S."/>
            <person name="Lapidus A."/>
            <person name="Barry K."/>
            <person name="Glavina del Rio T."/>
            <person name="Dalin E."/>
            <person name="Tice H."/>
            <person name="Pitluck S."/>
            <person name="Chertkov O."/>
            <person name="Brettin T."/>
            <person name="Bruce D."/>
            <person name="Detter J.C."/>
            <person name="Han C."/>
            <person name="Schmutz J."/>
            <person name="Larimer F."/>
            <person name="Land M."/>
            <person name="Hauser L."/>
            <person name="Kyrpides N."/>
            <person name="Kim E."/>
            <person name="Zhao J.-S."/>
            <person name="Richardson P."/>
        </authorList>
    </citation>
    <scope>NUCLEOTIDE SEQUENCE [LARGE SCALE GENOMIC DNA]</scope>
    <source>
        <strain evidence="2 3">HAW-EB3</strain>
    </source>
</reference>
<evidence type="ECO:0000313" key="3">
    <source>
        <dbReference type="Proteomes" id="UP000002015"/>
    </source>
</evidence>
<dbReference type="EMBL" id="CP000821">
    <property type="protein sequence ID" value="ABV35920.1"/>
    <property type="molecule type" value="Genomic_DNA"/>
</dbReference>
<dbReference type="Proteomes" id="UP000002015">
    <property type="component" value="Chromosome"/>
</dbReference>
<evidence type="ECO:0000256" key="1">
    <source>
        <dbReference type="ARBA" id="ARBA00023186"/>
    </source>
</evidence>
<name>A8FSU7_SHESH</name>
<dbReference type="AlphaFoldDB" id="A8FSU7"/>
<dbReference type="InterPro" id="IPR026269">
    <property type="entry name" value="DmsD-type"/>
</dbReference>
<protein>
    <submittedName>
        <fullName evidence="2">Cytoplasmic chaperone TorD family protein</fullName>
    </submittedName>
</protein>
<sequence>MQTKHQLLLASAASGILHNVFYSRPTPEFLCSLSSILKQWPLQTVPSKMAIEHIVNSIEIDDVTTLDEDYHALFVGPGKRHAYPWGSVYTDKEKLLFGDSTVAFEHFCLSHGIEFELDGNEPTDHVGLLLGALSTLLKQSDPEHLQAVSSLLEVHLLPWVSAFLDAVDENSVTGYYRGFSKLLRIWINDWELNLKLNPTSTRLY</sequence>
<dbReference type="RefSeq" id="WP_012141656.1">
    <property type="nucleotide sequence ID" value="NC_009831.1"/>
</dbReference>
<dbReference type="eggNOG" id="COG3381">
    <property type="taxonomic scope" value="Bacteria"/>
</dbReference>
<keyword evidence="1" id="KW-0143">Chaperone</keyword>
<organism evidence="2 3">
    <name type="scientific">Shewanella sediminis (strain HAW-EB3)</name>
    <dbReference type="NCBI Taxonomy" id="425104"/>
    <lineage>
        <taxon>Bacteria</taxon>
        <taxon>Pseudomonadati</taxon>
        <taxon>Pseudomonadota</taxon>
        <taxon>Gammaproteobacteria</taxon>
        <taxon>Alteromonadales</taxon>
        <taxon>Shewanellaceae</taxon>
        <taxon>Shewanella</taxon>
    </lineage>
</organism>
<dbReference type="PIRSF" id="PIRSF004690">
    <property type="entry name" value="DmsD"/>
    <property type="match status" value="1"/>
</dbReference>
<dbReference type="Pfam" id="PF02613">
    <property type="entry name" value="Nitrate_red_del"/>
    <property type="match status" value="1"/>
</dbReference>
<dbReference type="SUPFAM" id="SSF89155">
    <property type="entry name" value="TorD-like"/>
    <property type="match status" value="1"/>
</dbReference>
<dbReference type="HOGENOM" id="CLU_077650_7_1_6"/>
<dbReference type="Gene3D" id="1.10.3480.10">
    <property type="entry name" value="TorD-like"/>
    <property type="match status" value="1"/>
</dbReference>
<gene>
    <name evidence="2" type="ordered locus">Ssed_1309</name>
</gene>
<dbReference type="InterPro" id="IPR050289">
    <property type="entry name" value="TorD/DmsD_chaperones"/>
</dbReference>
<accession>A8FSU7</accession>
<dbReference type="OrthoDB" id="3174863at2"/>
<keyword evidence="3" id="KW-1185">Reference proteome</keyword>
<dbReference type="STRING" id="425104.Ssed_1309"/>
<proteinExistence type="predicted"/>
<dbReference type="KEGG" id="sse:Ssed_1309"/>
<dbReference type="InterPro" id="IPR036411">
    <property type="entry name" value="TorD-like_sf"/>
</dbReference>
<dbReference type="PANTHER" id="PTHR34227">
    <property type="entry name" value="CHAPERONE PROTEIN YCDY"/>
    <property type="match status" value="1"/>
</dbReference>
<evidence type="ECO:0000313" key="2">
    <source>
        <dbReference type="EMBL" id="ABV35920.1"/>
    </source>
</evidence>
<dbReference type="InterPro" id="IPR020945">
    <property type="entry name" value="DMSO/NO3_reduct_chaperone"/>
</dbReference>
<dbReference type="PANTHER" id="PTHR34227:SF13">
    <property type="entry name" value="TAT PROOFREADING CHAPERONE DMSD-RELATED"/>
    <property type="match status" value="1"/>
</dbReference>